<organism evidence="2 3">
    <name type="scientific">Glomus cerebriforme</name>
    <dbReference type="NCBI Taxonomy" id="658196"/>
    <lineage>
        <taxon>Eukaryota</taxon>
        <taxon>Fungi</taxon>
        <taxon>Fungi incertae sedis</taxon>
        <taxon>Mucoromycota</taxon>
        <taxon>Glomeromycotina</taxon>
        <taxon>Glomeromycetes</taxon>
        <taxon>Glomerales</taxon>
        <taxon>Glomeraceae</taxon>
        <taxon>Glomus</taxon>
    </lineage>
</organism>
<gene>
    <name evidence="2" type="ORF">C1645_827740</name>
</gene>
<evidence type="ECO:0008006" key="4">
    <source>
        <dbReference type="Google" id="ProtNLM"/>
    </source>
</evidence>
<comment type="caution">
    <text evidence="2">The sequence shown here is derived from an EMBL/GenBank/DDBJ whole genome shotgun (WGS) entry which is preliminary data.</text>
</comment>
<sequence length="274" mass="31275">MGKKIGIKTSKDQEDPEADPSSATQAYKEKVNFYPAGASREAITGILQEELCRKDQIKIALIINATYAKYKYNRKGKMGVLLSKKDIDKYLAQSVSYIDKKISDHLFDIIKLNGIPMPTSICPRVFNKIEKINPDIFINVWEWKKETVTPKSVIASKNYNNRPYIIHLIALTDIVKSEKNKKIPSSTSGMVFQIGRTDFEADNKKYDEKYGETNALQIQVIAKTFEQYKSMKANNPKMGKVFNPSKLTSWISYVDANNLYGWIMNQFLPIGSYK</sequence>
<evidence type="ECO:0000313" key="2">
    <source>
        <dbReference type="EMBL" id="RIA87467.1"/>
    </source>
</evidence>
<dbReference type="OrthoDB" id="2433375at2759"/>
<proteinExistence type="predicted"/>
<evidence type="ECO:0000313" key="3">
    <source>
        <dbReference type="Proteomes" id="UP000265703"/>
    </source>
</evidence>
<reference evidence="2 3" key="1">
    <citation type="submission" date="2018-06" db="EMBL/GenBank/DDBJ databases">
        <title>Comparative genomics reveals the genomic features of Rhizophagus irregularis, R. cerebriforme, R. diaphanum and Gigaspora rosea, and their symbiotic lifestyle signature.</title>
        <authorList>
            <person name="Morin E."/>
            <person name="San Clemente H."/>
            <person name="Chen E.C.H."/>
            <person name="De La Providencia I."/>
            <person name="Hainaut M."/>
            <person name="Kuo A."/>
            <person name="Kohler A."/>
            <person name="Murat C."/>
            <person name="Tang N."/>
            <person name="Roy S."/>
            <person name="Loubradou J."/>
            <person name="Henrissat B."/>
            <person name="Grigoriev I.V."/>
            <person name="Corradi N."/>
            <person name="Roux C."/>
            <person name="Martin F.M."/>
        </authorList>
    </citation>
    <scope>NUCLEOTIDE SEQUENCE [LARGE SCALE GENOMIC DNA]</scope>
    <source>
        <strain evidence="2 3">DAOM 227022</strain>
    </source>
</reference>
<dbReference type="EMBL" id="QKYT01000307">
    <property type="protein sequence ID" value="RIA87467.1"/>
    <property type="molecule type" value="Genomic_DNA"/>
</dbReference>
<evidence type="ECO:0000256" key="1">
    <source>
        <dbReference type="SAM" id="MobiDB-lite"/>
    </source>
</evidence>
<keyword evidence="3" id="KW-1185">Reference proteome</keyword>
<name>A0A397SU38_9GLOM</name>
<feature type="region of interest" description="Disordered" evidence="1">
    <location>
        <begin position="1"/>
        <end position="23"/>
    </location>
</feature>
<accession>A0A397SU38</accession>
<dbReference type="Proteomes" id="UP000265703">
    <property type="component" value="Unassembled WGS sequence"/>
</dbReference>
<protein>
    <recommendedName>
        <fullName evidence="4">DNA-directed DNA polymerase</fullName>
    </recommendedName>
</protein>
<dbReference type="STRING" id="658196.A0A397SU38"/>
<dbReference type="AlphaFoldDB" id="A0A397SU38"/>